<evidence type="ECO:0000313" key="2">
    <source>
        <dbReference type="Proteomes" id="UP000267017"/>
    </source>
</evidence>
<dbReference type="EMBL" id="RRCN01000001">
    <property type="protein sequence ID" value="RRJ62709.1"/>
    <property type="molecule type" value="Genomic_DNA"/>
</dbReference>
<name>A0A3P3TZA6_9BACL</name>
<comment type="caution">
    <text evidence="1">The sequence shown here is derived from an EMBL/GenBank/DDBJ whole genome shotgun (WGS) entry which is preliminary data.</text>
</comment>
<evidence type="ECO:0008006" key="3">
    <source>
        <dbReference type="Google" id="ProtNLM"/>
    </source>
</evidence>
<dbReference type="OrthoDB" id="2974702at2"/>
<gene>
    <name evidence="1" type="ORF">EHV15_06955</name>
</gene>
<organism evidence="1 2">
    <name type="scientific">Paenibacillus oralis</name>
    <dbReference type="NCBI Taxonomy" id="2490856"/>
    <lineage>
        <taxon>Bacteria</taxon>
        <taxon>Bacillati</taxon>
        <taxon>Bacillota</taxon>
        <taxon>Bacilli</taxon>
        <taxon>Bacillales</taxon>
        <taxon>Paenibacillaceae</taxon>
        <taxon>Paenibacillus</taxon>
    </lineage>
</organism>
<reference evidence="1 2" key="1">
    <citation type="submission" date="2018-11" db="EMBL/GenBank/DDBJ databases">
        <title>Genome sequencing of Paenibacillus sp. KCOM 3021 (= ChDC PVNT-B20).</title>
        <authorList>
            <person name="Kook J.-K."/>
            <person name="Park S.-N."/>
            <person name="Lim Y.K."/>
        </authorList>
    </citation>
    <scope>NUCLEOTIDE SEQUENCE [LARGE SCALE GENOMIC DNA]</scope>
    <source>
        <strain evidence="1 2">KCOM 3021</strain>
    </source>
</reference>
<proteinExistence type="predicted"/>
<keyword evidence="2" id="KW-1185">Reference proteome</keyword>
<evidence type="ECO:0000313" key="1">
    <source>
        <dbReference type="EMBL" id="RRJ62709.1"/>
    </source>
</evidence>
<sequence>MKAVPKININGLYLEDELVGDAFSGVVPFYSEKPDLGAALPPETNAAAEGEQAEEELQPTGYVVGVPVPPGLYQPHFNLEEWKTYQDTVTAAEKAYRAAYNEWAALPEEKRGEPPVYSAPEQPVLWGEGLTPEEIDVLHPPVVPTELERLQAENIRLKLAVAELAEVNVADKTKMQLALAELADLIVARSGGEGTNG</sequence>
<accession>A0A3P3TZA6</accession>
<protein>
    <recommendedName>
        <fullName evidence="3">Bacteriophage SP-beta YorD domain-containing protein</fullName>
    </recommendedName>
</protein>
<dbReference type="RefSeq" id="WP_128630595.1">
    <property type="nucleotide sequence ID" value="NZ_RRCN01000001.1"/>
</dbReference>
<dbReference type="AlphaFoldDB" id="A0A3P3TZA6"/>
<dbReference type="Proteomes" id="UP000267017">
    <property type="component" value="Unassembled WGS sequence"/>
</dbReference>